<comment type="cofactor">
    <cofactor evidence="1">
        <name>Zn(2+)</name>
        <dbReference type="ChEBI" id="CHEBI:29105"/>
    </cofactor>
</comment>
<evidence type="ECO:0000256" key="1">
    <source>
        <dbReference type="ARBA" id="ARBA00001947"/>
    </source>
</evidence>
<proteinExistence type="inferred from homology"/>
<sequence length="304" mass="33262">MAASSQPKFALPEPKPDQPYIQVSALEAGLLQLIHTRFIAGSKPGEFTMCPSLAFFLRHSTSKEHLVFDLGIRRDLAIHPPAVQKVIANRVITTPQSIEESLRKGGMDPADIKTVIVSHLHYDHIGEASSFPNATFIMGADAEDLLVHGYPSNPVAEVLEGAIPLARSRFLSSEFTTSIGPFPRAYDYFNDGSLYIIDAPGHLPGHINLLARTDATGSWIYLAGDSAHDLRLLTGESDVATWHDDAGHLVCVHTDRERAVEHIARVRELLGMPRVHVLLAHDAAWYEANKGGDAFFPGAIPPRM</sequence>
<dbReference type="PANTHER" id="PTHR42978:SF2">
    <property type="entry name" value="102 KBASES UNSTABLE REGION: FROM 1 TO 119443"/>
    <property type="match status" value="1"/>
</dbReference>
<gene>
    <name evidence="7" type="ORF">BD311DRAFT_670329</name>
</gene>
<evidence type="ECO:0000259" key="6">
    <source>
        <dbReference type="SMART" id="SM00849"/>
    </source>
</evidence>
<dbReference type="Gene3D" id="3.60.15.10">
    <property type="entry name" value="Ribonuclease Z/Hydroxyacylglutathione hydrolase-like"/>
    <property type="match status" value="1"/>
</dbReference>
<protein>
    <submittedName>
        <fullName evidence="7">Metallo-hydrolase/oxidoreductase</fullName>
    </submittedName>
</protein>
<comment type="similarity">
    <text evidence="2">Belongs to the metallo-beta-lactamase superfamily.</text>
</comment>
<dbReference type="InterPro" id="IPR001279">
    <property type="entry name" value="Metallo-B-lactamas"/>
</dbReference>
<evidence type="ECO:0000256" key="3">
    <source>
        <dbReference type="ARBA" id="ARBA00022723"/>
    </source>
</evidence>
<evidence type="ECO:0000256" key="5">
    <source>
        <dbReference type="ARBA" id="ARBA00022833"/>
    </source>
</evidence>
<reference evidence="7" key="1">
    <citation type="submission" date="2019-01" db="EMBL/GenBank/DDBJ databases">
        <title>Draft genome sequences of three monokaryotic isolates of the white-rot basidiomycete fungus Dichomitus squalens.</title>
        <authorList>
            <consortium name="DOE Joint Genome Institute"/>
            <person name="Lopez S.C."/>
            <person name="Andreopoulos B."/>
            <person name="Pangilinan J."/>
            <person name="Lipzen A."/>
            <person name="Riley R."/>
            <person name="Ahrendt S."/>
            <person name="Ng V."/>
            <person name="Barry K."/>
            <person name="Daum C."/>
            <person name="Grigoriev I.V."/>
            <person name="Hilden K.S."/>
            <person name="Makela M.R."/>
            <person name="de Vries R.P."/>
        </authorList>
    </citation>
    <scope>NUCLEOTIDE SEQUENCE [LARGE SCALE GENOMIC DNA]</scope>
    <source>
        <strain evidence="7">OM18370.1</strain>
    </source>
</reference>
<dbReference type="CDD" id="cd07730">
    <property type="entry name" value="metallo-hydrolase-like_MBL-fold"/>
    <property type="match status" value="1"/>
</dbReference>
<dbReference type="SMART" id="SM00849">
    <property type="entry name" value="Lactamase_B"/>
    <property type="match status" value="1"/>
</dbReference>
<dbReference type="GO" id="GO:0016787">
    <property type="term" value="F:hydrolase activity"/>
    <property type="evidence" value="ECO:0007669"/>
    <property type="project" value="UniProtKB-KW"/>
</dbReference>
<feature type="domain" description="Metallo-beta-lactamase" evidence="6">
    <location>
        <begin position="51"/>
        <end position="281"/>
    </location>
</feature>
<dbReference type="InterPro" id="IPR051013">
    <property type="entry name" value="MBL_superfamily_lactonases"/>
</dbReference>
<dbReference type="AlphaFoldDB" id="A0A4Q9MF02"/>
<keyword evidence="3" id="KW-0479">Metal-binding</keyword>
<name>A0A4Q9MF02_9APHY</name>
<keyword evidence="5" id="KW-0862">Zinc</keyword>
<dbReference type="SUPFAM" id="SSF56281">
    <property type="entry name" value="Metallo-hydrolase/oxidoreductase"/>
    <property type="match status" value="1"/>
</dbReference>
<dbReference type="PANTHER" id="PTHR42978">
    <property type="entry name" value="QUORUM-QUENCHING LACTONASE YTNP-RELATED-RELATED"/>
    <property type="match status" value="1"/>
</dbReference>
<dbReference type="GO" id="GO:0046872">
    <property type="term" value="F:metal ion binding"/>
    <property type="evidence" value="ECO:0007669"/>
    <property type="project" value="UniProtKB-KW"/>
</dbReference>
<dbReference type="InterPro" id="IPR036866">
    <property type="entry name" value="RibonucZ/Hydroxyglut_hydro"/>
</dbReference>
<organism evidence="7">
    <name type="scientific">Dichomitus squalens</name>
    <dbReference type="NCBI Taxonomy" id="114155"/>
    <lineage>
        <taxon>Eukaryota</taxon>
        <taxon>Fungi</taxon>
        <taxon>Dikarya</taxon>
        <taxon>Basidiomycota</taxon>
        <taxon>Agaricomycotina</taxon>
        <taxon>Agaricomycetes</taxon>
        <taxon>Polyporales</taxon>
        <taxon>Polyporaceae</taxon>
        <taxon>Dichomitus</taxon>
    </lineage>
</organism>
<accession>A0A4Q9MF02</accession>
<evidence type="ECO:0000256" key="2">
    <source>
        <dbReference type="ARBA" id="ARBA00007749"/>
    </source>
</evidence>
<evidence type="ECO:0000256" key="4">
    <source>
        <dbReference type="ARBA" id="ARBA00022801"/>
    </source>
</evidence>
<dbReference type="OrthoDB" id="10250730at2759"/>
<dbReference type="Pfam" id="PF00753">
    <property type="entry name" value="Lactamase_B"/>
    <property type="match status" value="1"/>
</dbReference>
<keyword evidence="4 7" id="KW-0378">Hydrolase</keyword>
<dbReference type="Proteomes" id="UP000292957">
    <property type="component" value="Unassembled WGS sequence"/>
</dbReference>
<dbReference type="EMBL" id="ML143467">
    <property type="protein sequence ID" value="TBU25078.1"/>
    <property type="molecule type" value="Genomic_DNA"/>
</dbReference>
<evidence type="ECO:0000313" key="7">
    <source>
        <dbReference type="EMBL" id="TBU25078.1"/>
    </source>
</evidence>